<evidence type="ECO:0000313" key="4">
    <source>
        <dbReference type="Proteomes" id="UP000596192"/>
    </source>
</evidence>
<feature type="signal peptide" evidence="1">
    <location>
        <begin position="1"/>
        <end position="27"/>
    </location>
</feature>
<reference evidence="3 4" key="1">
    <citation type="submission" date="2020-12" db="EMBL/GenBank/DDBJ databases">
        <title>Genomic Analysis and Response surface optimization of nitrogen-fixing conditions for A. chroococcum strain HR1, Isolation from rhizosphere soil.</title>
        <authorList>
            <person name="Li J."/>
            <person name="Yang H."/>
            <person name="Liu H."/>
            <person name="Wang C."/>
            <person name="Tian Y."/>
            <person name="Lu X.Y."/>
        </authorList>
    </citation>
    <scope>NUCLEOTIDE SEQUENCE [LARGE SCALE GENOMIC DNA]</scope>
    <source>
        <strain evidence="3 4">HR1</strain>
    </source>
</reference>
<evidence type="ECO:0000313" key="3">
    <source>
        <dbReference type="EMBL" id="QQE90660.1"/>
    </source>
</evidence>
<dbReference type="InterPro" id="IPR041183">
    <property type="entry name" value="Cyclophilin-like"/>
</dbReference>
<organism evidence="3 4">
    <name type="scientific">Azotobacter chroococcum</name>
    <dbReference type="NCBI Taxonomy" id="353"/>
    <lineage>
        <taxon>Bacteria</taxon>
        <taxon>Pseudomonadati</taxon>
        <taxon>Pseudomonadota</taxon>
        <taxon>Gammaproteobacteria</taxon>
        <taxon>Pseudomonadales</taxon>
        <taxon>Pseudomonadaceae</taxon>
        <taxon>Azotobacter</taxon>
    </lineage>
</organism>
<protein>
    <recommendedName>
        <fullName evidence="2">Cyclophilin-like domain-containing protein</fullName>
    </recommendedName>
</protein>
<dbReference type="SUPFAM" id="SSF50891">
    <property type="entry name" value="Cyclophilin-like"/>
    <property type="match status" value="1"/>
</dbReference>
<dbReference type="EMBL" id="CP066310">
    <property type="protein sequence ID" value="QQE90660.1"/>
    <property type="molecule type" value="Genomic_DNA"/>
</dbReference>
<proteinExistence type="predicted"/>
<feature type="chain" id="PRO_5042957804" description="Cyclophilin-like domain-containing protein" evidence="1">
    <location>
        <begin position="28"/>
        <end position="165"/>
    </location>
</feature>
<dbReference type="Proteomes" id="UP000596192">
    <property type="component" value="Chromosome"/>
</dbReference>
<dbReference type="AlphaFoldDB" id="A0AAQ0C1C2"/>
<keyword evidence="1" id="KW-0732">Signal</keyword>
<name>A0AAQ0C1C2_9GAMM</name>
<feature type="domain" description="Cyclophilin-like" evidence="2">
    <location>
        <begin position="53"/>
        <end position="160"/>
    </location>
</feature>
<evidence type="ECO:0000259" key="2">
    <source>
        <dbReference type="Pfam" id="PF18050"/>
    </source>
</evidence>
<evidence type="ECO:0000256" key="1">
    <source>
        <dbReference type="SAM" id="SignalP"/>
    </source>
</evidence>
<dbReference type="Pfam" id="PF18050">
    <property type="entry name" value="Cyclophil_like2"/>
    <property type="match status" value="1"/>
</dbReference>
<gene>
    <name evidence="3" type="ORF">GKQ51_10555</name>
</gene>
<dbReference type="InterPro" id="IPR029000">
    <property type="entry name" value="Cyclophilin-like_dom_sf"/>
</dbReference>
<accession>A0AAQ0C1C2</accession>
<sequence>MLVRLFRARLLPIAVLMASMATISANAGTGGGADHPDTQASVIRQENSMQISIEIEGATITATLEDSEAARDFASLLPLSLTLEDYAATEKISDLPKPLSTSGAPAGITPKVGDLAYYAPWGNLAIFHKDFRYSSGLVKLGTLDSGIELMRRPGSYKATIRKLER</sequence>
<dbReference type="Gene3D" id="2.40.100.20">
    <property type="match status" value="1"/>
</dbReference>